<evidence type="ECO:0000313" key="2">
    <source>
        <dbReference type="Proteomes" id="UP000621386"/>
    </source>
</evidence>
<gene>
    <name evidence="1" type="ORF">JK361_37365</name>
</gene>
<dbReference type="Proteomes" id="UP000621386">
    <property type="component" value="Unassembled WGS sequence"/>
</dbReference>
<name>A0ABS1PCR2_9ACTN</name>
<organism evidence="1 2">
    <name type="scientific">Streptomyces musisoli</name>
    <dbReference type="NCBI Taxonomy" id="2802280"/>
    <lineage>
        <taxon>Bacteria</taxon>
        <taxon>Bacillati</taxon>
        <taxon>Actinomycetota</taxon>
        <taxon>Actinomycetes</taxon>
        <taxon>Kitasatosporales</taxon>
        <taxon>Streptomycetaceae</taxon>
        <taxon>Streptomyces</taxon>
    </lineage>
</organism>
<protein>
    <submittedName>
        <fullName evidence="1">Uncharacterized protein</fullName>
    </submittedName>
</protein>
<keyword evidence="2" id="KW-1185">Reference proteome</keyword>
<dbReference type="EMBL" id="JAERRH010000030">
    <property type="protein sequence ID" value="MBL1110163.1"/>
    <property type="molecule type" value="Genomic_DNA"/>
</dbReference>
<comment type="caution">
    <text evidence="1">The sequence shown here is derived from an EMBL/GenBank/DDBJ whole genome shotgun (WGS) entry which is preliminary data.</text>
</comment>
<proteinExistence type="predicted"/>
<accession>A0ABS1PCR2</accession>
<reference evidence="1 2" key="1">
    <citation type="submission" date="2021-01" db="EMBL/GenBank/DDBJ databases">
        <title>WGS of actinomycetes isolated from Thailand.</title>
        <authorList>
            <person name="Thawai C."/>
        </authorList>
    </citation>
    <scope>NUCLEOTIDE SEQUENCE [LARGE SCALE GENOMIC DNA]</scope>
    <source>
        <strain evidence="1 2">CH5-8</strain>
    </source>
</reference>
<evidence type="ECO:0000313" key="1">
    <source>
        <dbReference type="EMBL" id="MBL1110163.1"/>
    </source>
</evidence>
<dbReference type="RefSeq" id="WP_201826960.1">
    <property type="nucleotide sequence ID" value="NZ_JAERRH010000030.1"/>
</dbReference>
<sequence length="71" mass="7983">MQRCQPSCANIARTDSHADQLRQHAQELGKRAASEALPDPLADRLARRSAHLLALADRHEHDRIHLQEPTS</sequence>